<dbReference type="AlphaFoldDB" id="A0A060CPX5"/>
<reference evidence="1" key="1">
    <citation type="journal article" date="2013" name="Environ. Microbiol.">
        <title>Seasonally variable intestinal metagenomes of the red palm weevil (Rhynchophorus ferrugineus).</title>
        <authorList>
            <person name="Jia S."/>
            <person name="Zhang X."/>
            <person name="Zhang G."/>
            <person name="Yin A."/>
            <person name="Zhang S."/>
            <person name="Li F."/>
            <person name="Wang L."/>
            <person name="Zhao D."/>
            <person name="Yun Q."/>
            <person name="Tala"/>
            <person name="Wang J."/>
            <person name="Sun G."/>
            <person name="Baabdullah M."/>
            <person name="Yu X."/>
            <person name="Hu S."/>
            <person name="Al-Mssallem I.S."/>
            <person name="Yu J."/>
        </authorList>
    </citation>
    <scope>NUCLEOTIDE SEQUENCE</scope>
</reference>
<protein>
    <submittedName>
        <fullName evidence="1">CAZy families GT83 protein</fullName>
    </submittedName>
</protein>
<sequence>MVSGDWLVPHFLGLRYFEKPIAGYWVKQYQPVAVRS</sequence>
<evidence type="ECO:0000313" key="1">
    <source>
        <dbReference type="EMBL" id="AIA94956.1"/>
    </source>
</evidence>
<proteinExistence type="predicted"/>
<name>A0A060CPX5_9ENTR</name>
<organism evidence="1">
    <name type="scientific">uncultured Salmonella sp</name>
    <dbReference type="NCBI Taxonomy" id="263771"/>
    <lineage>
        <taxon>Bacteria</taxon>
        <taxon>Pseudomonadati</taxon>
        <taxon>Pseudomonadota</taxon>
        <taxon>Gammaproteobacteria</taxon>
        <taxon>Enterobacterales</taxon>
        <taxon>Enterobacteriaceae</taxon>
        <taxon>Salmonella</taxon>
        <taxon>environmental samples</taxon>
    </lineage>
</organism>
<accession>A0A060CPX5</accession>
<dbReference type="EMBL" id="KF127598">
    <property type="protein sequence ID" value="AIA94956.1"/>
    <property type="molecule type" value="Genomic_DNA"/>
</dbReference>